<organism evidence="5">
    <name type="scientific">Brassica napus</name>
    <name type="common">Rape</name>
    <dbReference type="NCBI Taxonomy" id="3708"/>
    <lineage>
        <taxon>Eukaryota</taxon>
        <taxon>Viridiplantae</taxon>
        <taxon>Streptophyta</taxon>
        <taxon>Embryophyta</taxon>
        <taxon>Tracheophyta</taxon>
        <taxon>Spermatophyta</taxon>
        <taxon>Magnoliopsida</taxon>
        <taxon>eudicotyledons</taxon>
        <taxon>Gunneridae</taxon>
        <taxon>Pentapetalae</taxon>
        <taxon>rosids</taxon>
        <taxon>malvids</taxon>
        <taxon>Brassicales</taxon>
        <taxon>Brassicaceae</taxon>
        <taxon>Brassiceae</taxon>
        <taxon>Brassica</taxon>
    </lineage>
</organism>
<dbReference type="Pfam" id="PF03061">
    <property type="entry name" value="4HBT"/>
    <property type="match status" value="1"/>
</dbReference>
<dbReference type="InterPro" id="IPR039298">
    <property type="entry name" value="ACOT13"/>
</dbReference>
<dbReference type="GO" id="GO:0047617">
    <property type="term" value="F:fatty acyl-CoA hydrolase activity"/>
    <property type="evidence" value="ECO:0007669"/>
    <property type="project" value="InterPro"/>
</dbReference>
<dbReference type="InterPro" id="IPR006683">
    <property type="entry name" value="Thioestr_dom"/>
</dbReference>
<dbReference type="EMBL" id="HG994356">
    <property type="protein sequence ID" value="CAF2141537.1"/>
    <property type="molecule type" value="Genomic_DNA"/>
</dbReference>
<proteinExistence type="inferred from homology"/>
<feature type="compositionally biased region" description="Gly residues" evidence="2">
    <location>
        <begin position="69"/>
        <end position="78"/>
    </location>
</feature>
<evidence type="ECO:0000256" key="1">
    <source>
        <dbReference type="ARBA" id="ARBA00008324"/>
    </source>
</evidence>
<evidence type="ECO:0000259" key="4">
    <source>
        <dbReference type="Pfam" id="PF03061"/>
    </source>
</evidence>
<dbReference type="AlphaFoldDB" id="A0A816X1R5"/>
<feature type="transmembrane region" description="Helical" evidence="3">
    <location>
        <begin position="12"/>
        <end position="36"/>
    </location>
</feature>
<keyword evidence="3" id="KW-0812">Transmembrane</keyword>
<dbReference type="PANTHER" id="PTHR21660:SF47">
    <property type="entry name" value="F19P19.27 PROTEIN"/>
    <property type="match status" value="1"/>
</dbReference>
<dbReference type="InterPro" id="IPR029069">
    <property type="entry name" value="HotDog_dom_sf"/>
</dbReference>
<evidence type="ECO:0000313" key="5">
    <source>
        <dbReference type="EMBL" id="CAF2141537.1"/>
    </source>
</evidence>
<dbReference type="SUPFAM" id="SSF54637">
    <property type="entry name" value="Thioesterase/thiol ester dehydrase-isomerase"/>
    <property type="match status" value="1"/>
</dbReference>
<keyword evidence="3" id="KW-1133">Transmembrane helix</keyword>
<dbReference type="PANTHER" id="PTHR21660">
    <property type="entry name" value="THIOESTERASE SUPERFAMILY MEMBER-RELATED"/>
    <property type="match status" value="1"/>
</dbReference>
<evidence type="ECO:0000256" key="3">
    <source>
        <dbReference type="SAM" id="Phobius"/>
    </source>
</evidence>
<keyword evidence="3" id="KW-0472">Membrane</keyword>
<evidence type="ECO:0000256" key="2">
    <source>
        <dbReference type="SAM" id="MobiDB-lite"/>
    </source>
</evidence>
<name>A0A816X1R5_BRANA</name>
<sequence length="164" mass="17029">MELVGFVDPEGSISLAFASCPVILIPLLALAVYFLLSHLAPETSNSFKELKMLPLSPASIMFTGGGAAARGGGGGGRGGGEKEKPPLSKISNPKLNAGNILHGGATETLVDLIGSAVIFTTGVTQSGVSFEINHSYLDDTFLGVRLCFCVEINFKETKIRSVSG</sequence>
<feature type="domain" description="Thioesterase" evidence="4">
    <location>
        <begin position="99"/>
        <end position="152"/>
    </location>
</feature>
<feature type="region of interest" description="Disordered" evidence="2">
    <location>
        <begin position="69"/>
        <end position="88"/>
    </location>
</feature>
<accession>A0A816X1R5</accession>
<reference evidence="5" key="1">
    <citation type="submission" date="2021-01" db="EMBL/GenBank/DDBJ databases">
        <authorList>
            <consortium name="Genoscope - CEA"/>
            <person name="William W."/>
        </authorList>
    </citation>
    <scope>NUCLEOTIDE SEQUENCE</scope>
</reference>
<gene>
    <name evidence="5" type="ORF">DARMORV10_A02P25760.1</name>
</gene>
<comment type="similarity">
    <text evidence="1">Belongs to the thioesterase PaaI family.</text>
</comment>
<dbReference type="Gene3D" id="3.10.129.10">
    <property type="entry name" value="Hotdog Thioesterase"/>
    <property type="match status" value="1"/>
</dbReference>
<protein>
    <submittedName>
        <fullName evidence="5">(rape) hypothetical protein</fullName>
    </submittedName>
</protein>
<dbReference type="Proteomes" id="UP001295469">
    <property type="component" value="Chromosome A02"/>
</dbReference>